<keyword evidence="8 11" id="KW-0472">Membrane</keyword>
<protein>
    <recommendedName>
        <fullName evidence="10">intramembrane prenyl-peptidase Rce1</fullName>
        <ecNumber evidence="10">3.4.26.1</ecNumber>
    </recommendedName>
</protein>
<dbReference type="AlphaFoldDB" id="A0A1E3NUC6"/>
<comment type="subcellular location">
    <subcellularLocation>
        <location evidence="1">Endoplasmic reticulum membrane</location>
        <topology evidence="1">Multi-pass membrane protein</topology>
    </subcellularLocation>
</comment>
<feature type="transmembrane region" description="Helical" evidence="11">
    <location>
        <begin position="115"/>
        <end position="136"/>
    </location>
</feature>
<dbReference type="Pfam" id="PF02517">
    <property type="entry name" value="Rce1-like"/>
    <property type="match status" value="1"/>
</dbReference>
<keyword evidence="7 11" id="KW-1133">Transmembrane helix</keyword>
<dbReference type="PANTHER" id="PTHR13046">
    <property type="entry name" value="PROTEASE U48 CAAX PRENYL PROTEASE RCE1"/>
    <property type="match status" value="1"/>
</dbReference>
<name>A0A1E3NUC6_WICAA</name>
<dbReference type="GO" id="GO:0005789">
    <property type="term" value="C:endoplasmic reticulum membrane"/>
    <property type="evidence" value="ECO:0007669"/>
    <property type="project" value="UniProtKB-SubCell"/>
</dbReference>
<evidence type="ECO:0000256" key="1">
    <source>
        <dbReference type="ARBA" id="ARBA00004477"/>
    </source>
</evidence>
<evidence type="ECO:0000256" key="11">
    <source>
        <dbReference type="SAM" id="Phobius"/>
    </source>
</evidence>
<evidence type="ECO:0000256" key="7">
    <source>
        <dbReference type="ARBA" id="ARBA00022989"/>
    </source>
</evidence>
<evidence type="ECO:0000256" key="6">
    <source>
        <dbReference type="ARBA" id="ARBA00022824"/>
    </source>
</evidence>
<sequence>MAFFEIETPGYSLTTGFFLSSLVSFGYVFILYLSKSVVNGQEIERNDPKVISSRIIKVVGLSALILATLPALVSKISTEPTNKIYAELGFLPGLKFRYGEFHFETGHIGLFIRDVLQSLLLVLILFIGPVLDLAFFSSPDPSFLIKEVSRQLSTLAGLRDLIVGPLTEEIIYTSVTIVILYQVKEISTKTLIFLPPVFFSFAHFHHAYELFTKKTPIHIIGAVIAFQLTYTFLFGIFTNFVFLRTNNLWSCFLVHSFCNFIGVPKFTVSTTKFAYWNIVYYALLVLGSIGFYRFLYTFTQSSLALVPW</sequence>
<dbReference type="GO" id="GO:0004222">
    <property type="term" value="F:metalloendopeptidase activity"/>
    <property type="evidence" value="ECO:0007669"/>
    <property type="project" value="InterPro"/>
</dbReference>
<dbReference type="PANTHER" id="PTHR13046:SF0">
    <property type="entry name" value="CAAX PRENYL PROTEASE 2"/>
    <property type="match status" value="1"/>
</dbReference>
<evidence type="ECO:0000256" key="2">
    <source>
        <dbReference type="ARBA" id="ARBA00006897"/>
    </source>
</evidence>
<reference evidence="13 14" key="1">
    <citation type="journal article" date="2016" name="Proc. Natl. Acad. Sci. U.S.A.">
        <title>Comparative genomics of biotechnologically important yeasts.</title>
        <authorList>
            <person name="Riley R."/>
            <person name="Haridas S."/>
            <person name="Wolfe K.H."/>
            <person name="Lopes M.R."/>
            <person name="Hittinger C.T."/>
            <person name="Goeker M."/>
            <person name="Salamov A.A."/>
            <person name="Wisecaver J.H."/>
            <person name="Long T.M."/>
            <person name="Calvey C.H."/>
            <person name="Aerts A.L."/>
            <person name="Barry K.W."/>
            <person name="Choi C."/>
            <person name="Clum A."/>
            <person name="Coughlan A.Y."/>
            <person name="Deshpande S."/>
            <person name="Douglass A.P."/>
            <person name="Hanson S.J."/>
            <person name="Klenk H.-P."/>
            <person name="LaButti K.M."/>
            <person name="Lapidus A."/>
            <person name="Lindquist E.A."/>
            <person name="Lipzen A.M."/>
            <person name="Meier-Kolthoff J.P."/>
            <person name="Ohm R.A."/>
            <person name="Otillar R.P."/>
            <person name="Pangilinan J.L."/>
            <person name="Peng Y."/>
            <person name="Rokas A."/>
            <person name="Rosa C.A."/>
            <person name="Scheuner C."/>
            <person name="Sibirny A.A."/>
            <person name="Slot J.C."/>
            <person name="Stielow J.B."/>
            <person name="Sun H."/>
            <person name="Kurtzman C.P."/>
            <person name="Blackwell M."/>
            <person name="Grigoriev I.V."/>
            <person name="Jeffries T.W."/>
        </authorList>
    </citation>
    <scope>NUCLEOTIDE SEQUENCE [LARGE SCALE GENOMIC DNA]</scope>
    <source>
        <strain evidence="14">ATCC 58044 / CBS 1984 / NCYC 433 / NRRL Y-366-8</strain>
    </source>
</reference>
<dbReference type="GO" id="GO:0071586">
    <property type="term" value="P:CAAX-box protein processing"/>
    <property type="evidence" value="ECO:0007669"/>
    <property type="project" value="InterPro"/>
</dbReference>
<dbReference type="InterPro" id="IPR039731">
    <property type="entry name" value="Rce1"/>
</dbReference>
<evidence type="ECO:0000313" key="14">
    <source>
        <dbReference type="Proteomes" id="UP000094112"/>
    </source>
</evidence>
<evidence type="ECO:0000256" key="5">
    <source>
        <dbReference type="ARBA" id="ARBA00022801"/>
    </source>
</evidence>
<comment type="catalytic activity">
    <reaction evidence="9">
        <text>Hydrolyzes the peptide bond -P2-(S-farnesyl or geranylgeranyl)C-P1'-P2'-P3'-COOH where P1' and P2' are amino acids with aliphatic sidechains and P3' is any C-terminal residue.</text>
        <dbReference type="EC" id="3.4.26.1"/>
    </reaction>
</comment>
<dbReference type="Proteomes" id="UP000094112">
    <property type="component" value="Unassembled WGS sequence"/>
</dbReference>
<evidence type="ECO:0000256" key="8">
    <source>
        <dbReference type="ARBA" id="ARBA00023136"/>
    </source>
</evidence>
<dbReference type="InterPro" id="IPR003675">
    <property type="entry name" value="Rce1/LyrA-like_dom"/>
</dbReference>
<comment type="similarity">
    <text evidence="2">Belongs to the peptidase U48 family.</text>
</comment>
<feature type="transmembrane region" description="Helical" evidence="11">
    <location>
        <begin position="191"/>
        <end position="211"/>
    </location>
</feature>
<gene>
    <name evidence="13" type="ORF">WICANDRAFT_65681</name>
</gene>
<feature type="transmembrane region" description="Helical" evidence="11">
    <location>
        <begin position="273"/>
        <end position="295"/>
    </location>
</feature>
<organism evidence="13 14">
    <name type="scientific">Wickerhamomyces anomalus (strain ATCC 58044 / CBS 1984 / NCYC 433 / NRRL Y-366-8)</name>
    <name type="common">Yeast</name>
    <name type="synonym">Hansenula anomala</name>
    <dbReference type="NCBI Taxonomy" id="683960"/>
    <lineage>
        <taxon>Eukaryota</taxon>
        <taxon>Fungi</taxon>
        <taxon>Dikarya</taxon>
        <taxon>Ascomycota</taxon>
        <taxon>Saccharomycotina</taxon>
        <taxon>Saccharomycetes</taxon>
        <taxon>Phaffomycetales</taxon>
        <taxon>Wickerhamomycetaceae</taxon>
        <taxon>Wickerhamomyces</taxon>
    </lineage>
</organism>
<keyword evidence="4 11" id="KW-0812">Transmembrane</keyword>
<evidence type="ECO:0000256" key="9">
    <source>
        <dbReference type="ARBA" id="ARBA00047280"/>
    </source>
</evidence>
<keyword evidence="5" id="KW-0378">Hydrolase</keyword>
<dbReference type="RefSeq" id="XP_019036008.1">
    <property type="nucleotide sequence ID" value="XM_019183967.1"/>
</dbReference>
<feature type="domain" description="CAAX prenyl protease 2/Lysostaphin resistance protein A-like" evidence="12">
    <location>
        <begin position="153"/>
        <end position="261"/>
    </location>
</feature>
<dbReference type="EMBL" id="KV454215">
    <property type="protein sequence ID" value="ODQ56801.1"/>
    <property type="molecule type" value="Genomic_DNA"/>
</dbReference>
<dbReference type="STRING" id="683960.A0A1E3NUC6"/>
<evidence type="ECO:0000259" key="12">
    <source>
        <dbReference type="Pfam" id="PF02517"/>
    </source>
</evidence>
<evidence type="ECO:0000313" key="13">
    <source>
        <dbReference type="EMBL" id="ODQ56801.1"/>
    </source>
</evidence>
<feature type="transmembrane region" description="Helical" evidence="11">
    <location>
        <begin position="217"/>
        <end position="241"/>
    </location>
</feature>
<keyword evidence="14" id="KW-1185">Reference proteome</keyword>
<accession>A0A1E3NUC6</accession>
<keyword evidence="3" id="KW-0645">Protease</keyword>
<dbReference type="GeneID" id="30201213"/>
<feature type="transmembrane region" description="Helical" evidence="11">
    <location>
        <begin position="248"/>
        <end position="267"/>
    </location>
</feature>
<evidence type="ECO:0000256" key="4">
    <source>
        <dbReference type="ARBA" id="ARBA00022692"/>
    </source>
</evidence>
<dbReference type="OrthoDB" id="271604at2759"/>
<dbReference type="EC" id="3.4.26.1" evidence="10"/>
<keyword evidence="6" id="KW-0256">Endoplasmic reticulum</keyword>
<evidence type="ECO:0000256" key="3">
    <source>
        <dbReference type="ARBA" id="ARBA00022670"/>
    </source>
</evidence>
<feature type="transmembrane region" description="Helical" evidence="11">
    <location>
        <begin position="12"/>
        <end position="34"/>
    </location>
</feature>
<evidence type="ECO:0000256" key="10">
    <source>
        <dbReference type="ARBA" id="ARBA00049729"/>
    </source>
</evidence>
<proteinExistence type="inferred from homology"/>